<keyword evidence="3" id="KW-1185">Reference proteome</keyword>
<reference evidence="2" key="1">
    <citation type="submission" date="2021-06" db="EMBL/GenBank/DDBJ databases">
        <authorList>
            <person name="Kallberg Y."/>
            <person name="Tangrot J."/>
            <person name="Rosling A."/>
        </authorList>
    </citation>
    <scope>NUCLEOTIDE SEQUENCE</scope>
    <source>
        <strain evidence="2">CL551</strain>
    </source>
</reference>
<feature type="region of interest" description="Disordered" evidence="1">
    <location>
        <begin position="1"/>
        <end position="33"/>
    </location>
</feature>
<dbReference type="Proteomes" id="UP000789342">
    <property type="component" value="Unassembled WGS sequence"/>
</dbReference>
<comment type="caution">
    <text evidence="2">The sequence shown here is derived from an EMBL/GenBank/DDBJ whole genome shotgun (WGS) entry which is preliminary data.</text>
</comment>
<proteinExistence type="predicted"/>
<feature type="non-terminal residue" evidence="2">
    <location>
        <position position="1"/>
    </location>
</feature>
<dbReference type="EMBL" id="CAJVPV010005956">
    <property type="protein sequence ID" value="CAG8598380.1"/>
    <property type="molecule type" value="Genomic_DNA"/>
</dbReference>
<dbReference type="AlphaFoldDB" id="A0A9N9CCB4"/>
<name>A0A9N9CCB4_9GLOM</name>
<feature type="compositionally biased region" description="Basic and acidic residues" evidence="1">
    <location>
        <begin position="14"/>
        <end position="33"/>
    </location>
</feature>
<gene>
    <name evidence="2" type="ORF">AMORRO_LOCUS7669</name>
</gene>
<accession>A0A9N9CCB4</accession>
<evidence type="ECO:0000313" key="2">
    <source>
        <dbReference type="EMBL" id="CAG8598380.1"/>
    </source>
</evidence>
<sequence>KKDPNVLTAEEKEDMNNGKEAQEEDQDHSTTEEIELDKIQKVHMAFLNEMNHTNIDKRRKIAVKQLQTQAVVISSEEYVERSQRARSIISRGFLPNEDSQAPHDVQNDNPESTSDEEGNISPCELASIRKAEHHRLLYKKTTDDKNYIDDEVDEDNKIDEDKNSSDDEVYRDNVVDEDSKKKISEIPLQEKQRKEINDNFNSMAKDKMWELSSGRYVEEELYELGKKLDYEHAIHSFILDIDDEVVMNHFSKEEMEEIDQTPGPVIPELAENVTDCLCKFVDKTNLNEIRKIIREISFDDKYNFEKDHDVDYIIFAIHALVREIESGKLYNDNLEAWFNVHIWNFIFDQAFGNVKIMSVVRGESSGIASSIRKNKNRKLGTYRRMGHRGDWILRSTGKGDNDEFGAGEVGKNWKDKYGTKFLKEAGLKLPKNLKDMMMKLMEKVKWNPAKCDKIQTVGIIHAGLMMVMLYLDNPKGYICRIRRSELMEVPDTPEKFSSILTILASVLNLKSRIQETFKTIINSKENQDKRSFIDAGLKKRKYNHDQRQLTICISTPEKKRKDNKRFKSKF</sequence>
<organism evidence="2 3">
    <name type="scientific">Acaulospora morrowiae</name>
    <dbReference type="NCBI Taxonomy" id="94023"/>
    <lineage>
        <taxon>Eukaryota</taxon>
        <taxon>Fungi</taxon>
        <taxon>Fungi incertae sedis</taxon>
        <taxon>Mucoromycota</taxon>
        <taxon>Glomeromycotina</taxon>
        <taxon>Glomeromycetes</taxon>
        <taxon>Diversisporales</taxon>
        <taxon>Acaulosporaceae</taxon>
        <taxon>Acaulospora</taxon>
    </lineage>
</organism>
<protein>
    <submittedName>
        <fullName evidence="2">16464_t:CDS:1</fullName>
    </submittedName>
</protein>
<evidence type="ECO:0000256" key="1">
    <source>
        <dbReference type="SAM" id="MobiDB-lite"/>
    </source>
</evidence>
<dbReference type="OrthoDB" id="2427805at2759"/>
<feature type="region of interest" description="Disordered" evidence="1">
    <location>
        <begin position="91"/>
        <end position="121"/>
    </location>
</feature>
<evidence type="ECO:0000313" key="3">
    <source>
        <dbReference type="Proteomes" id="UP000789342"/>
    </source>
</evidence>